<name>A0A9W8EJ39_9FUNG</name>
<dbReference type="GO" id="GO:0005829">
    <property type="term" value="C:cytosol"/>
    <property type="evidence" value="ECO:0007669"/>
    <property type="project" value="TreeGrafter"/>
</dbReference>
<dbReference type="Pfam" id="PF00339">
    <property type="entry name" value="Arrestin_N"/>
    <property type="match status" value="1"/>
</dbReference>
<feature type="domain" description="Arrestin-like N-terminal" evidence="2">
    <location>
        <begin position="24"/>
        <end position="136"/>
    </location>
</feature>
<keyword evidence="4" id="KW-1185">Reference proteome</keyword>
<dbReference type="AlphaFoldDB" id="A0A9W8EJ39"/>
<gene>
    <name evidence="3" type="ORF">H4R26_001663</name>
</gene>
<dbReference type="GO" id="GO:0030674">
    <property type="term" value="F:protein-macromolecule adaptor activity"/>
    <property type="evidence" value="ECO:0007669"/>
    <property type="project" value="TreeGrafter"/>
</dbReference>
<dbReference type="OrthoDB" id="2333384at2759"/>
<dbReference type="InterPro" id="IPR050357">
    <property type="entry name" value="Arrestin_domain-protein"/>
</dbReference>
<dbReference type="InterPro" id="IPR014756">
    <property type="entry name" value="Ig_E-set"/>
</dbReference>
<evidence type="ECO:0000313" key="3">
    <source>
        <dbReference type="EMBL" id="KAJ2005938.1"/>
    </source>
</evidence>
<evidence type="ECO:0000313" key="4">
    <source>
        <dbReference type="Proteomes" id="UP001150907"/>
    </source>
</evidence>
<comment type="caution">
    <text evidence="3">The sequence shown here is derived from an EMBL/GenBank/DDBJ whole genome shotgun (WGS) entry which is preliminary data.</text>
</comment>
<dbReference type="SUPFAM" id="SSF81296">
    <property type="entry name" value="E set domains"/>
    <property type="match status" value="1"/>
</dbReference>
<dbReference type="EMBL" id="JANBQF010000079">
    <property type="protein sequence ID" value="KAJ2005938.1"/>
    <property type="molecule type" value="Genomic_DNA"/>
</dbReference>
<feature type="region of interest" description="Disordered" evidence="1">
    <location>
        <begin position="225"/>
        <end position="244"/>
    </location>
</feature>
<dbReference type="InterPro" id="IPR014752">
    <property type="entry name" value="Arrestin-like_C"/>
</dbReference>
<proteinExistence type="predicted"/>
<dbReference type="GO" id="GO:0031625">
    <property type="term" value="F:ubiquitin protein ligase binding"/>
    <property type="evidence" value="ECO:0007669"/>
    <property type="project" value="TreeGrafter"/>
</dbReference>
<dbReference type="PANTHER" id="PTHR11188">
    <property type="entry name" value="ARRESTIN DOMAIN CONTAINING PROTEIN"/>
    <property type="match status" value="1"/>
</dbReference>
<protein>
    <recommendedName>
        <fullName evidence="2">Arrestin-like N-terminal domain-containing protein</fullName>
    </recommendedName>
</protein>
<reference evidence="3" key="1">
    <citation type="submission" date="2022-07" db="EMBL/GenBank/DDBJ databases">
        <title>Phylogenomic reconstructions and comparative analyses of Kickxellomycotina fungi.</title>
        <authorList>
            <person name="Reynolds N.K."/>
            <person name="Stajich J.E."/>
            <person name="Barry K."/>
            <person name="Grigoriev I.V."/>
            <person name="Crous P."/>
            <person name="Smith M.E."/>
        </authorList>
    </citation>
    <scope>NUCLEOTIDE SEQUENCE</scope>
    <source>
        <strain evidence="3">IMI 214461</strain>
    </source>
</reference>
<dbReference type="PANTHER" id="PTHR11188:SF17">
    <property type="entry name" value="FI21816P1"/>
    <property type="match status" value="1"/>
</dbReference>
<organism evidence="3 4">
    <name type="scientific">Coemansia thaxteri</name>
    <dbReference type="NCBI Taxonomy" id="2663907"/>
    <lineage>
        <taxon>Eukaryota</taxon>
        <taxon>Fungi</taxon>
        <taxon>Fungi incertae sedis</taxon>
        <taxon>Zoopagomycota</taxon>
        <taxon>Kickxellomycotina</taxon>
        <taxon>Kickxellomycetes</taxon>
        <taxon>Kickxellales</taxon>
        <taxon>Kickxellaceae</taxon>
        <taxon>Coemansia</taxon>
    </lineage>
</organism>
<dbReference type="InterPro" id="IPR011021">
    <property type="entry name" value="Arrestin-like_N"/>
</dbReference>
<feature type="compositionally biased region" description="Low complexity" evidence="1">
    <location>
        <begin position="346"/>
        <end position="361"/>
    </location>
</feature>
<feature type="region of interest" description="Disordered" evidence="1">
    <location>
        <begin position="346"/>
        <end position="366"/>
    </location>
</feature>
<dbReference type="GO" id="GO:0070086">
    <property type="term" value="P:ubiquitin-dependent endocytosis"/>
    <property type="evidence" value="ECO:0007669"/>
    <property type="project" value="TreeGrafter"/>
</dbReference>
<evidence type="ECO:0000259" key="2">
    <source>
        <dbReference type="Pfam" id="PF00339"/>
    </source>
</evidence>
<dbReference type="GO" id="GO:0005886">
    <property type="term" value="C:plasma membrane"/>
    <property type="evidence" value="ECO:0007669"/>
    <property type="project" value="TreeGrafter"/>
</dbReference>
<sequence>MRPATLTIALDAPAVHLFGERTTSAGQVLTGTVKLSLRTATKIRALHLTFFGEQIISYVPRLPQTPGQKLSAAGTVLRNKCLADLTQNLIEPDSQKQMEYVAGTYNLRFAFALPGDLPPTAKLLFGHILYTVKAQLVLTGLRSGCTAEEPVVVLRCPGEGSQWAHTVFDALSVRAQWDNRISVEAESESCAVAADSMLELKIQIDPTEKGFSLLALDTVLKETQSVRDGEHGSSEGGSTTVHRESRAVARKRLAYGAGGAPLGGQDEHMLQLQIPPATTGVQYECESVDVKISHHLAITALIKSPQGQTVEVMLPAHIYVLPQACIDGSADLPLYELSGSDRLVQSAESSSASAEASPRSSTHSSRTIIESLVGDTPSRSLPPYSLPVCLSCGKEDISVLQCRQAIVSRSQIPLNAEIEDLCVSR</sequence>
<dbReference type="Proteomes" id="UP001150907">
    <property type="component" value="Unassembled WGS sequence"/>
</dbReference>
<accession>A0A9W8EJ39</accession>
<evidence type="ECO:0000256" key="1">
    <source>
        <dbReference type="SAM" id="MobiDB-lite"/>
    </source>
</evidence>
<dbReference type="Gene3D" id="2.60.40.640">
    <property type="match status" value="1"/>
</dbReference>